<dbReference type="InterPro" id="IPR015943">
    <property type="entry name" value="WD40/YVTN_repeat-like_dom_sf"/>
</dbReference>
<accession>A0A1R4FYN6</accession>
<dbReference type="RefSeq" id="WP_245806643.1">
    <property type="nucleotide sequence ID" value="NZ_FUHW01000024.1"/>
</dbReference>
<gene>
    <name evidence="2" type="ORF">FM101_06595</name>
</gene>
<dbReference type="NCBIfam" id="NF045728">
    <property type="entry name" value="glycosyl_F510_1955"/>
    <property type="match status" value="1"/>
</dbReference>
<dbReference type="SUPFAM" id="SSF110296">
    <property type="entry name" value="Oligoxyloglucan reducing end-specific cellobiohydrolase"/>
    <property type="match status" value="1"/>
</dbReference>
<proteinExistence type="predicted"/>
<dbReference type="Gene3D" id="2.130.10.10">
    <property type="entry name" value="YVTN repeat-like/Quinoprotein amine dehydrogenase"/>
    <property type="match status" value="1"/>
</dbReference>
<protein>
    <submittedName>
        <fullName evidence="2">BNR repeat domain protein</fullName>
    </submittedName>
</protein>
<name>A0A1R4FYN6_9MICC</name>
<dbReference type="CDD" id="cd15482">
    <property type="entry name" value="Sialidase_non-viral"/>
    <property type="match status" value="1"/>
</dbReference>
<reference evidence="2 3" key="1">
    <citation type="submission" date="2017-02" db="EMBL/GenBank/DDBJ databases">
        <authorList>
            <person name="Peterson S.W."/>
        </authorList>
    </citation>
    <scope>NUCLEOTIDE SEQUENCE [LARGE SCALE GENOMIC DNA]</scope>
    <source>
        <strain evidence="2 3">B Ar 00.02</strain>
    </source>
</reference>
<dbReference type="PROSITE" id="PS51257">
    <property type="entry name" value="PROKAR_LIPOPROTEIN"/>
    <property type="match status" value="1"/>
</dbReference>
<organism evidence="2 3">
    <name type="scientific">Arthrobacter rhombi</name>
    <dbReference type="NCBI Taxonomy" id="71253"/>
    <lineage>
        <taxon>Bacteria</taxon>
        <taxon>Bacillati</taxon>
        <taxon>Actinomycetota</taxon>
        <taxon>Actinomycetes</taxon>
        <taxon>Micrococcales</taxon>
        <taxon>Micrococcaceae</taxon>
        <taxon>Arthrobacter</taxon>
    </lineage>
</organism>
<keyword evidence="1" id="KW-0732">Signal</keyword>
<keyword evidence="3" id="KW-1185">Reference proteome</keyword>
<dbReference type="Proteomes" id="UP000195913">
    <property type="component" value="Unassembled WGS sequence"/>
</dbReference>
<feature type="chain" id="PRO_5013045783" evidence="1">
    <location>
        <begin position="38"/>
        <end position="297"/>
    </location>
</feature>
<dbReference type="AlphaFoldDB" id="A0A1R4FYN6"/>
<dbReference type="InterPro" id="IPR054817">
    <property type="entry name" value="Glycosyl_F510_1955-like"/>
</dbReference>
<sequence length="297" mass="30120">MKILPLSPAARRVRPLAVPLFATGLLLAVTGCSSATAPTEPTPAASTSNGLPGGHVHGLSASTDSGEILLATHEGLFDVSKDPARKIGPEFDMMGFAATNDANVFYASGHPAAGDPAPNPVGLLRSSDGGESWETLSREGESDFHALASTASGIVAFDGTLRTSADGITWTSVEAPFAPFTLVAAPTSNTVLATTESGPYRSTDSGKSWSLPDGAPVIQYAAFASQQDAFGISPDGVVHFSDDAGSTWARAGRVDAQVEAIAATTSPAGKPLLHVATTEGLLVSTDTGATFTPPAGD</sequence>
<evidence type="ECO:0000313" key="2">
    <source>
        <dbReference type="EMBL" id="SJM60957.1"/>
    </source>
</evidence>
<feature type="signal peptide" evidence="1">
    <location>
        <begin position="1"/>
        <end position="37"/>
    </location>
</feature>
<evidence type="ECO:0000256" key="1">
    <source>
        <dbReference type="SAM" id="SignalP"/>
    </source>
</evidence>
<evidence type="ECO:0000313" key="3">
    <source>
        <dbReference type="Proteomes" id="UP000195913"/>
    </source>
</evidence>
<dbReference type="EMBL" id="FUHW01000024">
    <property type="protein sequence ID" value="SJM60957.1"/>
    <property type="molecule type" value="Genomic_DNA"/>
</dbReference>